<dbReference type="EMBL" id="JBHMEI010000067">
    <property type="protein sequence ID" value="MFB9208198.1"/>
    <property type="molecule type" value="Genomic_DNA"/>
</dbReference>
<proteinExistence type="inferred from homology"/>
<dbReference type="PANTHER" id="PTHR46268:SF6">
    <property type="entry name" value="UNIVERSAL STRESS PROTEIN UP12"/>
    <property type="match status" value="1"/>
</dbReference>
<protein>
    <submittedName>
        <fullName evidence="3">Universal stress protein</fullName>
    </submittedName>
</protein>
<dbReference type="InterPro" id="IPR006015">
    <property type="entry name" value="Universal_stress_UspA"/>
</dbReference>
<comment type="similarity">
    <text evidence="1">Belongs to the universal stress protein A family.</text>
</comment>
<dbReference type="Proteomes" id="UP001589647">
    <property type="component" value="Unassembled WGS sequence"/>
</dbReference>
<evidence type="ECO:0000313" key="4">
    <source>
        <dbReference type="Proteomes" id="UP001589647"/>
    </source>
</evidence>
<dbReference type="SUPFAM" id="SSF52402">
    <property type="entry name" value="Adenine nucleotide alpha hydrolases-like"/>
    <property type="match status" value="2"/>
</dbReference>
<dbReference type="InterPro" id="IPR014729">
    <property type="entry name" value="Rossmann-like_a/b/a_fold"/>
</dbReference>
<accession>A0ABV5IUI8</accession>
<gene>
    <name evidence="3" type="ORF">ACFFV7_43950</name>
</gene>
<evidence type="ECO:0000313" key="3">
    <source>
        <dbReference type="EMBL" id="MFB9208198.1"/>
    </source>
</evidence>
<evidence type="ECO:0000256" key="1">
    <source>
        <dbReference type="ARBA" id="ARBA00008791"/>
    </source>
</evidence>
<feature type="domain" description="UspA" evidence="2">
    <location>
        <begin position="4"/>
        <end position="139"/>
    </location>
</feature>
<dbReference type="Gene3D" id="3.40.50.620">
    <property type="entry name" value="HUPs"/>
    <property type="match status" value="2"/>
</dbReference>
<dbReference type="RefSeq" id="WP_189648425.1">
    <property type="nucleotide sequence ID" value="NZ_BMRC01000007.1"/>
</dbReference>
<comment type="caution">
    <text evidence="3">The sequence shown here is derived from an EMBL/GenBank/DDBJ whole genome shotgun (WGS) entry which is preliminary data.</text>
</comment>
<organism evidence="3 4">
    <name type="scientific">Nonomuraea spiralis</name>
    <dbReference type="NCBI Taxonomy" id="46182"/>
    <lineage>
        <taxon>Bacteria</taxon>
        <taxon>Bacillati</taxon>
        <taxon>Actinomycetota</taxon>
        <taxon>Actinomycetes</taxon>
        <taxon>Streptosporangiales</taxon>
        <taxon>Streptosporangiaceae</taxon>
        <taxon>Nonomuraea</taxon>
    </lineage>
</organism>
<dbReference type="InterPro" id="IPR006016">
    <property type="entry name" value="UspA"/>
</dbReference>
<sequence>MSELVVVGVDGSAAGFDAVAWAADDAFRMGAALRAVCVVETWPYQVPQIAVPEWEDSVAERARASLARAEEIVRERRPTVEVSTRLLVGKPAVALREQAGEAAELVVGRKGVGGFAGAVLGSVSMNVAGQAPGPVVVVRDGDAAPQDEVAVGIDGSIASEPALAYAFRQAELRGAALRAVHAWPLPFALAPDFSCDLEALRESHLHVAREQLAPWRERHPRVKVIADVQCGHPVRTLAAAGERAALLVVGSHGRTGLEAIVLGSVTRGVLHHAHCTVAVVRAR</sequence>
<dbReference type="Pfam" id="PF00582">
    <property type="entry name" value="Usp"/>
    <property type="match status" value="2"/>
</dbReference>
<dbReference type="PRINTS" id="PR01438">
    <property type="entry name" value="UNVRSLSTRESS"/>
</dbReference>
<name>A0ABV5IUI8_9ACTN</name>
<keyword evidence="4" id="KW-1185">Reference proteome</keyword>
<reference evidence="3 4" key="1">
    <citation type="submission" date="2024-09" db="EMBL/GenBank/DDBJ databases">
        <authorList>
            <person name="Sun Q."/>
            <person name="Mori K."/>
        </authorList>
    </citation>
    <scope>NUCLEOTIDE SEQUENCE [LARGE SCALE GENOMIC DNA]</scope>
    <source>
        <strain evidence="3 4">CCM 3426</strain>
    </source>
</reference>
<dbReference type="PANTHER" id="PTHR46268">
    <property type="entry name" value="STRESS RESPONSE PROTEIN NHAX"/>
    <property type="match status" value="1"/>
</dbReference>
<evidence type="ECO:0000259" key="2">
    <source>
        <dbReference type="Pfam" id="PF00582"/>
    </source>
</evidence>
<feature type="domain" description="UspA" evidence="2">
    <location>
        <begin position="149"/>
        <end position="281"/>
    </location>
</feature>